<feature type="transmembrane region" description="Helical" evidence="7">
    <location>
        <begin position="29"/>
        <end position="51"/>
    </location>
</feature>
<dbReference type="EMBL" id="JAADZU010000073">
    <property type="protein sequence ID" value="NDK91562.1"/>
    <property type="molecule type" value="Genomic_DNA"/>
</dbReference>
<name>A0A7K3LTK5_9ACTN</name>
<evidence type="ECO:0000256" key="3">
    <source>
        <dbReference type="ARBA" id="ARBA00022692"/>
    </source>
</evidence>
<accession>A0A7K3LTK5</accession>
<evidence type="ECO:0000256" key="1">
    <source>
        <dbReference type="ARBA" id="ARBA00004141"/>
    </source>
</evidence>
<dbReference type="GO" id="GO:0015209">
    <property type="term" value="F:cytosine transmembrane transporter activity"/>
    <property type="evidence" value="ECO:0007669"/>
    <property type="project" value="InterPro"/>
</dbReference>
<feature type="transmembrane region" description="Helical" evidence="7">
    <location>
        <begin position="181"/>
        <end position="199"/>
    </location>
</feature>
<feature type="region of interest" description="Disordered" evidence="6">
    <location>
        <begin position="436"/>
        <end position="455"/>
    </location>
</feature>
<evidence type="ECO:0000313" key="9">
    <source>
        <dbReference type="Proteomes" id="UP000466307"/>
    </source>
</evidence>
<comment type="similarity">
    <text evidence="2">Belongs to the purine-cytosine permease (2.A.39) family.</text>
</comment>
<feature type="compositionally biased region" description="Polar residues" evidence="6">
    <location>
        <begin position="445"/>
        <end position="455"/>
    </location>
</feature>
<feature type="transmembrane region" description="Helical" evidence="7">
    <location>
        <begin position="72"/>
        <end position="96"/>
    </location>
</feature>
<comment type="subcellular location">
    <subcellularLocation>
        <location evidence="1">Membrane</location>
        <topology evidence="1">Multi-pass membrane protein</topology>
    </subcellularLocation>
</comment>
<organism evidence="8 9">
    <name type="scientific">Gordonia desulfuricans</name>
    <dbReference type="NCBI Taxonomy" id="89051"/>
    <lineage>
        <taxon>Bacteria</taxon>
        <taxon>Bacillati</taxon>
        <taxon>Actinomycetota</taxon>
        <taxon>Actinomycetes</taxon>
        <taxon>Mycobacteriales</taxon>
        <taxon>Gordoniaceae</taxon>
        <taxon>Gordonia</taxon>
    </lineage>
</organism>
<dbReference type="PANTHER" id="PTHR30569">
    <property type="entry name" value="CYTOSINE TRANSPORTER CODB"/>
    <property type="match status" value="1"/>
</dbReference>
<dbReference type="InterPro" id="IPR030191">
    <property type="entry name" value="CodB"/>
</dbReference>
<feature type="transmembrane region" description="Helical" evidence="7">
    <location>
        <begin position="253"/>
        <end position="276"/>
    </location>
</feature>
<dbReference type="InterPro" id="IPR001248">
    <property type="entry name" value="Pur-cyt_permease"/>
</dbReference>
<feature type="transmembrane region" description="Helical" evidence="7">
    <location>
        <begin position="220"/>
        <end position="241"/>
    </location>
</feature>
<keyword evidence="9" id="KW-1185">Reference proteome</keyword>
<comment type="caution">
    <text evidence="8">The sequence shown here is derived from an EMBL/GenBank/DDBJ whole genome shotgun (WGS) entry which is preliminary data.</text>
</comment>
<gene>
    <name evidence="8" type="ORF">GYA93_18555</name>
</gene>
<dbReference type="Gene3D" id="1.10.4160.10">
    <property type="entry name" value="Hydantoin permease"/>
    <property type="match status" value="1"/>
</dbReference>
<dbReference type="PANTHER" id="PTHR30569:SF0">
    <property type="entry name" value="CYTOSINE PERMEASE"/>
    <property type="match status" value="1"/>
</dbReference>
<evidence type="ECO:0000256" key="5">
    <source>
        <dbReference type="ARBA" id="ARBA00023136"/>
    </source>
</evidence>
<feature type="transmembrane region" description="Helical" evidence="7">
    <location>
        <begin position="108"/>
        <end position="130"/>
    </location>
</feature>
<proteinExistence type="inferred from homology"/>
<dbReference type="GO" id="GO:0005886">
    <property type="term" value="C:plasma membrane"/>
    <property type="evidence" value="ECO:0007669"/>
    <property type="project" value="TreeGrafter"/>
</dbReference>
<keyword evidence="3 7" id="KW-0812">Transmembrane</keyword>
<sequence length="455" mass="48467">MNITFSIATWAFLQGGAVAAFVGAKAAIASIVIGYGISVLLVSLAPCIPTAKYGFEMFYGLRSIFGPRGIKVIMVVIAIELAAWVALLGITVGHSATNVADSLTGSSWATSSAVVTIAALIAIVLSWVLLSKGPERVGRVGDIAAPVLVAITVAMLVMIFTKVSVSELFAAEPLVPMENKHLAFMIAVELNIAGGFAWYPAIGNLARLTNTPRASFWPNMLGLFAASSFAAIVGAFAALTLGSDDPTVWMIPLGGAVLGILIRAFIAFANLTSMVTQAYSALMVTLGINTSIKKIPWVLLTALFLVPVGVICLFPEFLYDSYGRFLTWVATLMAPLCAIQLVDFFILRRRRIDLRQLYADVGVSNYTYWRGWNPVAFGALALGVATYVTMLHPVSYEPNPGFQYLGAFLPSFLVAGTSYLLGTVLINRPAGRGGYRPVPEPVSAQRDSPSPAATR</sequence>
<feature type="transmembrane region" description="Helical" evidence="7">
    <location>
        <begin position="402"/>
        <end position="426"/>
    </location>
</feature>
<keyword evidence="4 7" id="KW-1133">Transmembrane helix</keyword>
<dbReference type="Pfam" id="PF02133">
    <property type="entry name" value="Transp_cyt_pur"/>
    <property type="match status" value="1"/>
</dbReference>
<evidence type="ECO:0008006" key="10">
    <source>
        <dbReference type="Google" id="ProtNLM"/>
    </source>
</evidence>
<reference evidence="8 9" key="1">
    <citation type="submission" date="2020-01" db="EMBL/GenBank/DDBJ databases">
        <title>Investigation of new actinobacteria for the biodesulphurisation of diesel fuel.</title>
        <authorList>
            <person name="Athi Narayanan S.M."/>
        </authorList>
    </citation>
    <scope>NUCLEOTIDE SEQUENCE [LARGE SCALE GENOMIC DNA]</scope>
    <source>
        <strain evidence="8 9">213E</strain>
    </source>
</reference>
<feature type="transmembrane region" description="Helical" evidence="7">
    <location>
        <begin position="325"/>
        <end position="347"/>
    </location>
</feature>
<feature type="transmembrane region" description="Helical" evidence="7">
    <location>
        <begin position="297"/>
        <end position="319"/>
    </location>
</feature>
<protein>
    <recommendedName>
        <fullName evidence="10">Thiamine permease</fullName>
    </recommendedName>
</protein>
<feature type="transmembrane region" description="Helical" evidence="7">
    <location>
        <begin position="368"/>
        <end position="390"/>
    </location>
</feature>
<keyword evidence="5 7" id="KW-0472">Membrane</keyword>
<feature type="transmembrane region" description="Helical" evidence="7">
    <location>
        <begin position="142"/>
        <end position="161"/>
    </location>
</feature>
<evidence type="ECO:0000256" key="4">
    <source>
        <dbReference type="ARBA" id="ARBA00022989"/>
    </source>
</evidence>
<evidence type="ECO:0000256" key="2">
    <source>
        <dbReference type="ARBA" id="ARBA00008974"/>
    </source>
</evidence>
<dbReference type="AlphaFoldDB" id="A0A7K3LTK5"/>
<evidence type="ECO:0000256" key="7">
    <source>
        <dbReference type="SAM" id="Phobius"/>
    </source>
</evidence>
<dbReference type="Proteomes" id="UP000466307">
    <property type="component" value="Unassembled WGS sequence"/>
</dbReference>
<evidence type="ECO:0000256" key="6">
    <source>
        <dbReference type="SAM" id="MobiDB-lite"/>
    </source>
</evidence>
<evidence type="ECO:0000313" key="8">
    <source>
        <dbReference type="EMBL" id="NDK91562.1"/>
    </source>
</evidence>